<sequence length="81" mass="9487">MLGGMAYLRIIDSKDSAKVYRSPLYDTQSLDMRAYEDDNEVGITWIDFNKKNKVFTVSMPQWEESWLNVFISNTPYEVIPN</sequence>
<proteinExistence type="predicted"/>
<dbReference type="EMBL" id="LT629705">
    <property type="protein sequence ID" value="SDN75787.1"/>
    <property type="molecule type" value="Genomic_DNA"/>
</dbReference>
<accession>A0A1H0DZW6</accession>
<protein>
    <submittedName>
        <fullName evidence="1">Uncharacterized protein</fullName>
    </submittedName>
</protein>
<evidence type="ECO:0000313" key="2">
    <source>
        <dbReference type="Proteomes" id="UP000198827"/>
    </source>
</evidence>
<evidence type="ECO:0000313" key="1">
    <source>
        <dbReference type="EMBL" id="SDN75787.1"/>
    </source>
</evidence>
<name>A0A1H0DZW6_9PSED</name>
<dbReference type="AlphaFoldDB" id="A0A1H0DZW6"/>
<reference evidence="1 2" key="1">
    <citation type="submission" date="2016-10" db="EMBL/GenBank/DDBJ databases">
        <authorList>
            <person name="de Groot N.N."/>
        </authorList>
    </citation>
    <scope>NUCLEOTIDE SEQUENCE [LARGE SCALE GENOMIC DNA]</scope>
    <source>
        <strain evidence="1 2">CECT 7543</strain>
    </source>
</reference>
<dbReference type="Proteomes" id="UP000198827">
    <property type="component" value="Chromosome I"/>
</dbReference>
<gene>
    <name evidence="1" type="ORF">SAMN04489798_1096</name>
</gene>
<organism evidence="1 2">
    <name type="scientific">Pseudomonas arsenicoxydans</name>
    <dbReference type="NCBI Taxonomy" id="702115"/>
    <lineage>
        <taxon>Bacteria</taxon>
        <taxon>Pseudomonadati</taxon>
        <taxon>Pseudomonadota</taxon>
        <taxon>Gammaproteobacteria</taxon>
        <taxon>Pseudomonadales</taxon>
        <taxon>Pseudomonadaceae</taxon>
        <taxon>Pseudomonas</taxon>
    </lineage>
</organism>